<dbReference type="AlphaFoldDB" id="A0A1H4YW03"/>
<dbReference type="EMBL" id="FNSA01000003">
    <property type="protein sequence ID" value="SED22229.1"/>
    <property type="molecule type" value="Genomic_DNA"/>
</dbReference>
<evidence type="ECO:0000313" key="3">
    <source>
        <dbReference type="EMBL" id="SED22229.1"/>
    </source>
</evidence>
<dbReference type="STRING" id="57704.SAMN04489793_4341"/>
<gene>
    <name evidence="3" type="ORF">SAMN04489793_4341</name>
</gene>
<dbReference type="GO" id="GO:0016787">
    <property type="term" value="F:hydrolase activity"/>
    <property type="evidence" value="ECO:0007669"/>
    <property type="project" value="UniProtKB-KW"/>
</dbReference>
<dbReference type="PRINTS" id="PR00412">
    <property type="entry name" value="EPOXHYDRLASE"/>
</dbReference>
<protein>
    <submittedName>
        <fullName evidence="3">Lipase</fullName>
    </submittedName>
</protein>
<dbReference type="Proteomes" id="UP000182241">
    <property type="component" value="Unassembled WGS sequence"/>
</dbReference>
<evidence type="ECO:0000256" key="1">
    <source>
        <dbReference type="ARBA" id="ARBA00022801"/>
    </source>
</evidence>
<dbReference type="PANTHER" id="PTHR46118">
    <property type="entry name" value="PROTEIN ABHD11"/>
    <property type="match status" value="1"/>
</dbReference>
<proteinExistence type="predicted"/>
<sequence length="257" mass="27566">MIGDMLNTHVYGPDAPGAPTVLAIHGVTGHGARWRRFADDELPGVRVLAPDLRGHARSTWAPPWHLEQHVADLVEVIERHGGGPVTVIGHSLGGALACRLAATRPDLVRALLLIDPAQELDPEMCGTIADQTIEFFDFASPEEAKQEKRSGAWAQVPEAVIDDEIAEHLVRRDSGRWEWDISCAAVAALWGELARPAVGAPSSLPTVLLRADRAHFVTDAQLAAMPGGVEVVAVPADHMVAQEIPATVGEYARRLIG</sequence>
<dbReference type="KEGG" id="tsm:ASU32_17405"/>
<dbReference type="InterPro" id="IPR000073">
    <property type="entry name" value="AB_hydrolase_1"/>
</dbReference>
<evidence type="ECO:0000313" key="4">
    <source>
        <dbReference type="Proteomes" id="UP000182241"/>
    </source>
</evidence>
<accession>A0A1H4YW03</accession>
<keyword evidence="4" id="KW-1185">Reference proteome</keyword>
<dbReference type="Pfam" id="PF00561">
    <property type="entry name" value="Abhydrolase_1"/>
    <property type="match status" value="1"/>
</dbReference>
<dbReference type="InterPro" id="IPR029058">
    <property type="entry name" value="AB_hydrolase_fold"/>
</dbReference>
<keyword evidence="1" id="KW-0378">Hydrolase</keyword>
<dbReference type="Gene3D" id="3.40.50.1820">
    <property type="entry name" value="alpha/beta hydrolase"/>
    <property type="match status" value="1"/>
</dbReference>
<dbReference type="PANTHER" id="PTHR46118:SF4">
    <property type="entry name" value="PROTEIN ABHD11"/>
    <property type="match status" value="1"/>
</dbReference>
<evidence type="ECO:0000259" key="2">
    <source>
        <dbReference type="Pfam" id="PF00561"/>
    </source>
</evidence>
<organism evidence="3 4">
    <name type="scientific">Tsukamurella tyrosinosolvens</name>
    <dbReference type="NCBI Taxonomy" id="57704"/>
    <lineage>
        <taxon>Bacteria</taxon>
        <taxon>Bacillati</taxon>
        <taxon>Actinomycetota</taxon>
        <taxon>Actinomycetes</taxon>
        <taxon>Mycobacteriales</taxon>
        <taxon>Tsukamurellaceae</taxon>
        <taxon>Tsukamurella</taxon>
    </lineage>
</organism>
<dbReference type="InterPro" id="IPR000639">
    <property type="entry name" value="Epox_hydrolase-like"/>
</dbReference>
<dbReference type="PRINTS" id="PR00111">
    <property type="entry name" value="ABHYDROLASE"/>
</dbReference>
<feature type="domain" description="AB hydrolase-1" evidence="2">
    <location>
        <begin position="19"/>
        <end position="122"/>
    </location>
</feature>
<reference evidence="4" key="1">
    <citation type="submission" date="2016-10" db="EMBL/GenBank/DDBJ databases">
        <authorList>
            <person name="Varghese N."/>
            <person name="Submissions S."/>
        </authorList>
    </citation>
    <scope>NUCLEOTIDE SEQUENCE [LARGE SCALE GENOMIC DNA]</scope>
    <source>
        <strain evidence="4">DSM 44234</strain>
    </source>
</reference>
<dbReference type="SUPFAM" id="SSF53474">
    <property type="entry name" value="alpha/beta-Hydrolases"/>
    <property type="match status" value="1"/>
</dbReference>
<name>A0A1H4YW03_TSUTY</name>